<dbReference type="SUPFAM" id="SSF52374">
    <property type="entry name" value="Nucleotidylyl transferase"/>
    <property type="match status" value="1"/>
</dbReference>
<dbReference type="PANTHER" id="PTHR45765">
    <property type="entry name" value="METHIONINE--TRNA LIGASE"/>
    <property type="match status" value="1"/>
</dbReference>
<evidence type="ECO:0000313" key="15">
    <source>
        <dbReference type="Proteomes" id="UP000229561"/>
    </source>
</evidence>
<organism evidence="14 15">
    <name type="scientific">Candidatus Portnoybacteria bacterium CG_4_8_14_3_um_filter_40_10</name>
    <dbReference type="NCBI Taxonomy" id="1974801"/>
    <lineage>
        <taxon>Bacteria</taxon>
        <taxon>Candidatus Portnoyibacteriota</taxon>
    </lineage>
</organism>
<feature type="binding site" evidence="11">
    <location>
        <position position="348"/>
    </location>
    <ligand>
        <name>ATP</name>
        <dbReference type="ChEBI" id="CHEBI:30616"/>
    </ligand>
</feature>
<keyword evidence="6 11" id="KW-0547">Nucleotide-binding</keyword>
<dbReference type="PROSITE" id="PS00178">
    <property type="entry name" value="AA_TRNA_LIGASE_I"/>
    <property type="match status" value="1"/>
</dbReference>
<dbReference type="InterPro" id="IPR014758">
    <property type="entry name" value="Met-tRNA_synth"/>
</dbReference>
<feature type="domain" description="Methionyl/Leucyl tRNA synthetase" evidence="12">
    <location>
        <begin position="17"/>
        <end position="409"/>
    </location>
</feature>
<gene>
    <name evidence="11" type="primary">metG</name>
    <name evidence="14" type="ORF">CO001_00780</name>
</gene>
<dbReference type="GO" id="GO:0046872">
    <property type="term" value="F:metal ion binding"/>
    <property type="evidence" value="ECO:0007669"/>
    <property type="project" value="UniProtKB-KW"/>
</dbReference>
<evidence type="ECO:0000256" key="4">
    <source>
        <dbReference type="ARBA" id="ARBA00022490"/>
    </source>
</evidence>
<comment type="function">
    <text evidence="1 11">Is required not only for elongation of protein synthesis but also for the initiation of all mRNA translation through initiator tRNA(fMet) aminoacylation.</text>
</comment>
<evidence type="ECO:0000256" key="7">
    <source>
        <dbReference type="ARBA" id="ARBA00022840"/>
    </source>
</evidence>
<dbReference type="Pfam" id="PF09334">
    <property type="entry name" value="tRNA-synt_1g"/>
    <property type="match status" value="1"/>
</dbReference>
<comment type="cofactor">
    <cofactor evidence="11">
        <name>Zn(2+)</name>
        <dbReference type="ChEBI" id="CHEBI:29105"/>
    </cofactor>
    <text evidence="11">Binds 1 zinc ion per subunit.</text>
</comment>
<dbReference type="InterPro" id="IPR015413">
    <property type="entry name" value="Methionyl/Leucyl_tRNA_Synth"/>
</dbReference>
<comment type="similarity">
    <text evidence="3 11">Belongs to the class-I aminoacyl-tRNA synthetase family. MetG type 1 subfamily.</text>
</comment>
<evidence type="ECO:0000256" key="2">
    <source>
        <dbReference type="ARBA" id="ARBA00004496"/>
    </source>
</evidence>
<dbReference type="CDD" id="cd00814">
    <property type="entry name" value="MetRS_core"/>
    <property type="match status" value="1"/>
</dbReference>
<comment type="catalytic activity">
    <reaction evidence="10 11">
        <text>tRNA(Met) + L-methionine + ATP = L-methionyl-tRNA(Met) + AMP + diphosphate</text>
        <dbReference type="Rhea" id="RHEA:13481"/>
        <dbReference type="Rhea" id="RHEA-COMP:9667"/>
        <dbReference type="Rhea" id="RHEA-COMP:9698"/>
        <dbReference type="ChEBI" id="CHEBI:30616"/>
        <dbReference type="ChEBI" id="CHEBI:33019"/>
        <dbReference type="ChEBI" id="CHEBI:57844"/>
        <dbReference type="ChEBI" id="CHEBI:78442"/>
        <dbReference type="ChEBI" id="CHEBI:78530"/>
        <dbReference type="ChEBI" id="CHEBI:456215"/>
        <dbReference type="EC" id="6.1.1.10"/>
    </reaction>
</comment>
<evidence type="ECO:0000256" key="1">
    <source>
        <dbReference type="ARBA" id="ARBA00003314"/>
    </source>
</evidence>
<keyword evidence="7 11" id="KW-0067">ATP-binding</keyword>
<feature type="binding site" evidence="11">
    <location>
        <position position="156"/>
    </location>
    <ligand>
        <name>Zn(2+)</name>
        <dbReference type="ChEBI" id="CHEBI:29105"/>
    </ligand>
</feature>
<feature type="binding site" evidence="11">
    <location>
        <position position="169"/>
    </location>
    <ligand>
        <name>Zn(2+)</name>
        <dbReference type="ChEBI" id="CHEBI:29105"/>
    </ligand>
</feature>
<dbReference type="GO" id="GO:0005829">
    <property type="term" value="C:cytosol"/>
    <property type="evidence" value="ECO:0007669"/>
    <property type="project" value="TreeGrafter"/>
</dbReference>
<feature type="binding site" evidence="11">
    <location>
        <position position="172"/>
    </location>
    <ligand>
        <name>Zn(2+)</name>
        <dbReference type="ChEBI" id="CHEBI:29105"/>
    </ligand>
</feature>
<evidence type="ECO:0000256" key="11">
    <source>
        <dbReference type="HAMAP-Rule" id="MF_00098"/>
    </source>
</evidence>
<dbReference type="Proteomes" id="UP000229561">
    <property type="component" value="Unassembled WGS sequence"/>
</dbReference>
<dbReference type="PRINTS" id="PR01041">
    <property type="entry name" value="TRNASYNTHMET"/>
</dbReference>
<sequence>MRTLKTRKERKTMNKEILVAAAWPYANGSLHLGHVAALLGADIIARYYRLCGNDVLFVSGSDCHGTPIVVEANHQGIHPSKIAEKYHREFIKTLIDGLNFSYDLYTKTTTENHKKVVQEIFLKLYRNEYIYTKTEKLPYCLACKRFLPDRYIEGECPICHFLNARGDQCDECGNLLDSHQLLNPRCKICGQTPEWRSSEHFFFRLSAFQEQIKEWVSKSKDWRINAKNFTLNLLEQGLHDRAITRDTEWGIPIPLPGYEGKSIYVWFEAVCGYLSASKEWAQLQNQENLWQKFWLDNSLIHFYIHGKDNIPFHTIIWPAILLAYGGLHLPDRIISSEYLTLEKKQFSKSRNWAVWLPDFLAQFDPETLRYFLIANGPETADADFSWSEFRIKTNSELIGNFGNFIHRTLSFVKVNFPDGVGLPEKLEKEGAKFLALTKESFISVGRAIERGRFREGLQTILRLAEHGNRYINDISPWTEIKIDRLQTKRDLAVATNVIRNLAILISPYLPTTAERILNMIGLDIKDIRWEYENPGSLTISNLQPLYKRIESADVEKQRSRLGKSQQDS</sequence>
<dbReference type="GO" id="GO:0006431">
    <property type="term" value="P:methionyl-tRNA aminoacylation"/>
    <property type="evidence" value="ECO:0007669"/>
    <property type="project" value="UniProtKB-UniRule"/>
</dbReference>
<evidence type="ECO:0000256" key="6">
    <source>
        <dbReference type="ARBA" id="ARBA00022741"/>
    </source>
</evidence>
<dbReference type="Gene3D" id="2.20.28.20">
    <property type="entry name" value="Methionyl-tRNA synthetase, Zn-domain"/>
    <property type="match status" value="1"/>
</dbReference>
<comment type="subunit">
    <text evidence="11">Monomer.</text>
</comment>
<keyword evidence="5 11" id="KW-0436">Ligase</keyword>
<dbReference type="PANTHER" id="PTHR45765:SF1">
    <property type="entry name" value="METHIONINE--TRNA LIGASE, CYTOPLASMIC"/>
    <property type="match status" value="1"/>
</dbReference>
<feature type="domain" description="Methionyl-tRNA synthetase anticodon-binding" evidence="13">
    <location>
        <begin position="443"/>
        <end position="537"/>
    </location>
</feature>
<keyword evidence="9 11" id="KW-0030">Aminoacyl-tRNA synthetase</keyword>
<evidence type="ECO:0000256" key="5">
    <source>
        <dbReference type="ARBA" id="ARBA00022598"/>
    </source>
</evidence>
<dbReference type="EMBL" id="PFGY01000024">
    <property type="protein sequence ID" value="PIW76547.1"/>
    <property type="molecule type" value="Genomic_DNA"/>
</dbReference>
<comment type="subcellular location">
    <subcellularLocation>
        <location evidence="2 11">Cytoplasm</location>
    </subcellularLocation>
</comment>
<keyword evidence="4 11" id="KW-0963">Cytoplasm</keyword>
<dbReference type="GO" id="GO:0005524">
    <property type="term" value="F:ATP binding"/>
    <property type="evidence" value="ECO:0007669"/>
    <property type="project" value="UniProtKB-UniRule"/>
</dbReference>
<evidence type="ECO:0000256" key="3">
    <source>
        <dbReference type="ARBA" id="ARBA00008258"/>
    </source>
</evidence>
<dbReference type="HAMAP" id="MF_00098">
    <property type="entry name" value="Met_tRNA_synth_type1"/>
    <property type="match status" value="1"/>
</dbReference>
<dbReference type="NCBIfam" id="TIGR00398">
    <property type="entry name" value="metG"/>
    <property type="match status" value="1"/>
</dbReference>
<keyword evidence="8 11" id="KW-0648">Protein biosynthesis</keyword>
<evidence type="ECO:0000256" key="9">
    <source>
        <dbReference type="ARBA" id="ARBA00023146"/>
    </source>
</evidence>
<dbReference type="InterPro" id="IPR023458">
    <property type="entry name" value="Met-tRNA_ligase_1"/>
</dbReference>
<dbReference type="InterPro" id="IPR029038">
    <property type="entry name" value="MetRS_Zn"/>
</dbReference>
<evidence type="ECO:0000313" key="14">
    <source>
        <dbReference type="EMBL" id="PIW76547.1"/>
    </source>
</evidence>
<dbReference type="InterPro" id="IPR001412">
    <property type="entry name" value="aa-tRNA-synth_I_CS"/>
</dbReference>
<feature type="binding site" evidence="11">
    <location>
        <position position="159"/>
    </location>
    <ligand>
        <name>Zn(2+)</name>
        <dbReference type="ChEBI" id="CHEBI:29105"/>
    </ligand>
</feature>
<dbReference type="Gene3D" id="3.40.50.620">
    <property type="entry name" value="HUPs"/>
    <property type="match status" value="1"/>
</dbReference>
<dbReference type="SUPFAM" id="SSF47323">
    <property type="entry name" value="Anticodon-binding domain of a subclass of class I aminoacyl-tRNA synthetases"/>
    <property type="match status" value="1"/>
</dbReference>
<dbReference type="GO" id="GO:0004825">
    <property type="term" value="F:methionine-tRNA ligase activity"/>
    <property type="evidence" value="ECO:0007669"/>
    <property type="project" value="UniProtKB-UniRule"/>
</dbReference>
<keyword evidence="11" id="KW-0862">Zinc</keyword>
<dbReference type="InterPro" id="IPR009080">
    <property type="entry name" value="tRNAsynth_Ia_anticodon-bd"/>
</dbReference>
<dbReference type="SUPFAM" id="SSF57770">
    <property type="entry name" value="Methionyl-tRNA synthetase (MetRS), Zn-domain"/>
    <property type="match status" value="1"/>
</dbReference>
<dbReference type="Pfam" id="PF19303">
    <property type="entry name" value="Anticodon_3"/>
    <property type="match status" value="1"/>
</dbReference>
<dbReference type="EC" id="6.1.1.10" evidence="11"/>
<dbReference type="AlphaFoldDB" id="A0A2M7IJ38"/>
<dbReference type="InterPro" id="IPR014729">
    <property type="entry name" value="Rossmann-like_a/b/a_fold"/>
</dbReference>
<protein>
    <recommendedName>
        <fullName evidence="11">Methionine--tRNA ligase</fullName>
        <ecNumber evidence="11">6.1.1.10</ecNumber>
    </recommendedName>
    <alternativeName>
        <fullName evidence="11">Methionyl-tRNA synthetase</fullName>
        <shortName evidence="11">MetRS</shortName>
    </alternativeName>
</protein>
<dbReference type="Gene3D" id="1.10.730.10">
    <property type="entry name" value="Isoleucyl-tRNA Synthetase, Domain 1"/>
    <property type="match status" value="1"/>
</dbReference>
<evidence type="ECO:0000259" key="12">
    <source>
        <dbReference type="Pfam" id="PF09334"/>
    </source>
</evidence>
<comment type="caution">
    <text evidence="14">The sequence shown here is derived from an EMBL/GenBank/DDBJ whole genome shotgun (WGS) entry which is preliminary data.</text>
</comment>
<reference evidence="15" key="1">
    <citation type="submission" date="2017-09" db="EMBL/GenBank/DDBJ databases">
        <title>Depth-based differentiation of microbial function through sediment-hosted aquifers and enrichment of novel symbionts in the deep terrestrial subsurface.</title>
        <authorList>
            <person name="Probst A.J."/>
            <person name="Ladd B."/>
            <person name="Jarett J.K."/>
            <person name="Geller-Mcgrath D.E."/>
            <person name="Sieber C.M.K."/>
            <person name="Emerson J.B."/>
            <person name="Anantharaman K."/>
            <person name="Thomas B.C."/>
            <person name="Malmstrom R."/>
            <person name="Stieglmeier M."/>
            <person name="Klingl A."/>
            <person name="Woyke T."/>
            <person name="Ryan C.M."/>
            <person name="Banfield J.F."/>
        </authorList>
    </citation>
    <scope>NUCLEOTIDE SEQUENCE [LARGE SCALE GENOMIC DNA]</scope>
</reference>
<feature type="short sequence motif" description="'KMSKS' region" evidence="11">
    <location>
        <begin position="345"/>
        <end position="349"/>
    </location>
</feature>
<evidence type="ECO:0000256" key="8">
    <source>
        <dbReference type="ARBA" id="ARBA00022917"/>
    </source>
</evidence>
<dbReference type="InterPro" id="IPR033911">
    <property type="entry name" value="MetRS_core"/>
</dbReference>
<feature type="short sequence motif" description="'HIGH' region" evidence="11">
    <location>
        <begin position="24"/>
        <end position="34"/>
    </location>
</feature>
<accession>A0A2M7IJ38</accession>
<keyword evidence="11" id="KW-0479">Metal-binding</keyword>
<dbReference type="InterPro" id="IPR041872">
    <property type="entry name" value="Anticodon_Met"/>
</dbReference>
<dbReference type="FunFam" id="2.20.28.20:FF:000001">
    <property type="entry name" value="Methionine--tRNA ligase"/>
    <property type="match status" value="1"/>
</dbReference>
<dbReference type="CDD" id="cd07957">
    <property type="entry name" value="Anticodon_Ia_Met"/>
    <property type="match status" value="1"/>
</dbReference>
<evidence type="ECO:0000256" key="10">
    <source>
        <dbReference type="ARBA" id="ARBA00047364"/>
    </source>
</evidence>
<proteinExistence type="inferred from homology"/>
<name>A0A2M7IJ38_9BACT</name>
<dbReference type="NCBIfam" id="NF001100">
    <property type="entry name" value="PRK00133.1"/>
    <property type="match status" value="1"/>
</dbReference>
<evidence type="ECO:0000259" key="13">
    <source>
        <dbReference type="Pfam" id="PF19303"/>
    </source>
</evidence>